<reference evidence="10 11" key="2">
    <citation type="submission" date="2011-11" db="EMBL/GenBank/DDBJ databases">
        <authorList>
            <consortium name="US DOE Joint Genome Institute"/>
            <person name="Lucas S."/>
            <person name="Han J."/>
            <person name="Lapidus A."/>
            <person name="Cheng J.-F."/>
            <person name="Goodwin L."/>
            <person name="Pitluck S."/>
            <person name="Peters L."/>
            <person name="Ovchinnikova G."/>
            <person name="Zhang X."/>
            <person name="Detter J.C."/>
            <person name="Han C."/>
            <person name="Tapia R."/>
            <person name="Land M."/>
            <person name="Hauser L."/>
            <person name="Kyrpides N."/>
            <person name="Ivanova N."/>
            <person name="Pagani I."/>
            <person name="Vogl K."/>
            <person name="Liu Z."/>
            <person name="Overmann J."/>
            <person name="Frigaard N.-U."/>
            <person name="Bryant D."/>
            <person name="Woyke T."/>
        </authorList>
    </citation>
    <scope>NUCLEOTIDE SEQUENCE [LARGE SCALE GENOMIC DNA]</scope>
    <source>
        <strain evidence="10 11">970</strain>
    </source>
</reference>
<dbReference type="Proteomes" id="UP000002964">
    <property type="component" value="Unassembled WGS sequence"/>
</dbReference>
<dbReference type="PANTHER" id="PTHR30591">
    <property type="entry name" value="RECBCD ENZYME SUBUNIT RECC"/>
    <property type="match status" value="1"/>
</dbReference>
<evidence type="ECO:0000256" key="3">
    <source>
        <dbReference type="ARBA" id="ARBA00022763"/>
    </source>
</evidence>
<keyword evidence="6 10" id="KW-0269">Exonuclease</keyword>
<keyword evidence="5" id="KW-0347">Helicase</keyword>
<dbReference type="RefSeq" id="WP_009150019.1">
    <property type="nucleotide sequence ID" value="NZ_CP121471.1"/>
</dbReference>
<evidence type="ECO:0000256" key="5">
    <source>
        <dbReference type="ARBA" id="ARBA00022806"/>
    </source>
</evidence>
<proteinExistence type="predicted"/>
<accession>H8Z647</accession>
<dbReference type="SUPFAM" id="SSF52540">
    <property type="entry name" value="P-loop containing nucleoside triphosphate hydrolases"/>
    <property type="match status" value="1"/>
</dbReference>
<gene>
    <name evidence="10" type="ORF">Thi970DRAFT_03200</name>
</gene>
<dbReference type="InterPro" id="IPR027417">
    <property type="entry name" value="P-loop_NTPase"/>
</dbReference>
<dbReference type="PANTHER" id="PTHR30591:SF1">
    <property type="entry name" value="RECBCD ENZYME SUBUNIT RECC"/>
    <property type="match status" value="1"/>
</dbReference>
<keyword evidence="1" id="KW-0540">Nuclease</keyword>
<protein>
    <submittedName>
        <fullName evidence="10">Exonuclease V gamma subunit</fullName>
    </submittedName>
</protein>
<evidence type="ECO:0000313" key="10">
    <source>
        <dbReference type="EMBL" id="EIC19614.1"/>
    </source>
</evidence>
<evidence type="ECO:0000256" key="8">
    <source>
        <dbReference type="ARBA" id="ARBA00023125"/>
    </source>
</evidence>
<dbReference type="EMBL" id="JH603170">
    <property type="protein sequence ID" value="EIC19614.1"/>
    <property type="molecule type" value="Genomic_DNA"/>
</dbReference>
<keyword evidence="2" id="KW-0547">Nucleotide-binding</keyword>
<evidence type="ECO:0000256" key="6">
    <source>
        <dbReference type="ARBA" id="ARBA00022839"/>
    </source>
</evidence>
<keyword evidence="11" id="KW-1185">Reference proteome</keyword>
<dbReference type="Gene3D" id="3.40.50.10930">
    <property type="match status" value="1"/>
</dbReference>
<dbReference type="GO" id="GO:0003677">
    <property type="term" value="F:DNA binding"/>
    <property type="evidence" value="ECO:0007669"/>
    <property type="project" value="UniProtKB-KW"/>
</dbReference>
<name>H8Z647_9GAMM</name>
<evidence type="ECO:0000256" key="9">
    <source>
        <dbReference type="ARBA" id="ARBA00023204"/>
    </source>
</evidence>
<dbReference type="AlphaFoldDB" id="H8Z647"/>
<dbReference type="HOGENOM" id="CLU_133548_0_0_6"/>
<keyword evidence="7" id="KW-0067">ATP-binding</keyword>
<keyword evidence="8" id="KW-0238">DNA-binding</keyword>
<dbReference type="eggNOG" id="COG1330">
    <property type="taxonomic scope" value="Bacteria"/>
</dbReference>
<keyword evidence="9" id="KW-0234">DNA repair</keyword>
<dbReference type="GO" id="GO:0005524">
    <property type="term" value="F:ATP binding"/>
    <property type="evidence" value="ECO:0007669"/>
    <property type="project" value="UniProtKB-KW"/>
</dbReference>
<evidence type="ECO:0000256" key="4">
    <source>
        <dbReference type="ARBA" id="ARBA00022801"/>
    </source>
</evidence>
<dbReference type="STRING" id="631362.Thi970DRAFT_03200"/>
<organism evidence="10 11">
    <name type="scientific">Thiorhodovibrio frisius</name>
    <dbReference type="NCBI Taxonomy" id="631362"/>
    <lineage>
        <taxon>Bacteria</taxon>
        <taxon>Pseudomonadati</taxon>
        <taxon>Pseudomonadota</taxon>
        <taxon>Gammaproteobacteria</taxon>
        <taxon>Chromatiales</taxon>
        <taxon>Chromatiaceae</taxon>
        <taxon>Thiorhodovibrio</taxon>
    </lineage>
</organism>
<dbReference type="GO" id="GO:0006281">
    <property type="term" value="P:DNA repair"/>
    <property type="evidence" value="ECO:0007669"/>
    <property type="project" value="UniProtKB-KW"/>
</dbReference>
<dbReference type="GO" id="GO:0004527">
    <property type="term" value="F:exonuclease activity"/>
    <property type="evidence" value="ECO:0007669"/>
    <property type="project" value="UniProtKB-KW"/>
</dbReference>
<keyword evidence="3" id="KW-0227">DNA damage</keyword>
<evidence type="ECO:0000313" key="11">
    <source>
        <dbReference type="Proteomes" id="UP000002964"/>
    </source>
</evidence>
<keyword evidence="4" id="KW-0378">Hydrolase</keyword>
<dbReference type="GO" id="GO:0006310">
    <property type="term" value="P:DNA recombination"/>
    <property type="evidence" value="ECO:0007669"/>
    <property type="project" value="TreeGrafter"/>
</dbReference>
<dbReference type="Pfam" id="PF04257">
    <property type="entry name" value="Exonuc_V_gamma"/>
    <property type="match status" value="1"/>
</dbReference>
<evidence type="ECO:0000256" key="2">
    <source>
        <dbReference type="ARBA" id="ARBA00022741"/>
    </source>
</evidence>
<dbReference type="GO" id="GO:0004386">
    <property type="term" value="F:helicase activity"/>
    <property type="evidence" value="ECO:0007669"/>
    <property type="project" value="UniProtKB-KW"/>
</dbReference>
<sequence length="151" mass="17383">MLRVHHSNRLEQLIDVLATQEDAAGKDPFAREVIVVPNQGMARWVSQQLAMRRGIAANIDYPLPASFFWRMLTSWLPEAPEQDAYGQGALTWRIFRLLPEMIAAPAFADLKRYLDADSSDLRRFELAAQLASLFDQYLIYRHDLCLDFERG</sequence>
<reference evidence="11" key="1">
    <citation type="submission" date="2011-06" db="EMBL/GenBank/DDBJ databases">
        <authorList>
            <consortium name="US DOE Joint Genome Institute (JGI-PGF)"/>
            <person name="Lucas S."/>
            <person name="Han J."/>
            <person name="Lapidus A."/>
            <person name="Cheng J.-F."/>
            <person name="Goodwin L."/>
            <person name="Pitluck S."/>
            <person name="Peters L."/>
            <person name="Land M.L."/>
            <person name="Hauser L."/>
            <person name="Vogl K."/>
            <person name="Liu Z."/>
            <person name="Overmann J."/>
            <person name="Frigaard N.-U."/>
            <person name="Bryant D.A."/>
            <person name="Woyke T.J."/>
        </authorList>
    </citation>
    <scope>NUCLEOTIDE SEQUENCE [LARGE SCALE GENOMIC DNA]</scope>
    <source>
        <strain evidence="11">970</strain>
    </source>
</reference>
<evidence type="ECO:0000256" key="1">
    <source>
        <dbReference type="ARBA" id="ARBA00022722"/>
    </source>
</evidence>
<evidence type="ECO:0000256" key="7">
    <source>
        <dbReference type="ARBA" id="ARBA00022840"/>
    </source>
</evidence>